<reference evidence="1 2" key="1">
    <citation type="submission" date="2020-06" db="EMBL/GenBank/DDBJ databases">
        <authorList>
            <person name="Li R."/>
            <person name="Bekaert M."/>
        </authorList>
    </citation>
    <scope>NUCLEOTIDE SEQUENCE [LARGE SCALE GENOMIC DNA]</scope>
    <source>
        <strain evidence="2">wild</strain>
    </source>
</reference>
<name>A0A6J8E9M0_MYTCO</name>
<dbReference type="EMBL" id="CACVKT020008612">
    <property type="protein sequence ID" value="CAC5416225.1"/>
    <property type="molecule type" value="Genomic_DNA"/>
</dbReference>
<dbReference type="Proteomes" id="UP000507470">
    <property type="component" value="Unassembled WGS sequence"/>
</dbReference>
<organism evidence="1 2">
    <name type="scientific">Mytilus coruscus</name>
    <name type="common">Sea mussel</name>
    <dbReference type="NCBI Taxonomy" id="42192"/>
    <lineage>
        <taxon>Eukaryota</taxon>
        <taxon>Metazoa</taxon>
        <taxon>Spiralia</taxon>
        <taxon>Lophotrochozoa</taxon>
        <taxon>Mollusca</taxon>
        <taxon>Bivalvia</taxon>
        <taxon>Autobranchia</taxon>
        <taxon>Pteriomorphia</taxon>
        <taxon>Mytilida</taxon>
        <taxon>Mytiloidea</taxon>
        <taxon>Mytilidae</taxon>
        <taxon>Mytilinae</taxon>
        <taxon>Mytilus</taxon>
    </lineage>
</organism>
<protein>
    <recommendedName>
        <fullName evidence="3">DUF4218 domain-containing protein</fullName>
    </recommendedName>
</protein>
<keyword evidence="2" id="KW-1185">Reference proteome</keyword>
<dbReference type="PANTHER" id="PTHR33053">
    <property type="entry name" value="PROTEIN, PUTATIVE-RELATED"/>
    <property type="match status" value="1"/>
</dbReference>
<evidence type="ECO:0008006" key="3">
    <source>
        <dbReference type="Google" id="ProtNLM"/>
    </source>
</evidence>
<dbReference type="AlphaFoldDB" id="A0A6J8E9M0"/>
<dbReference type="PANTHER" id="PTHR33053:SF26">
    <property type="entry name" value="TRANSPOSASE DOMAIN-CONTAINING PROTEIN"/>
    <property type="match status" value="1"/>
</dbReference>
<sequence length="397" mass="46160">MRAFICDAPARAFLKQIKGHTGYYSCERCVIKGFWKNNRVIMHSCELQEKRTDELFSAQTYVNHQMGITPLVQHGIPCISSFVLDYMHCVCLGVVKRILWFFKQGPTVCKLSHIQLDELSKKLVSYSGNLPSEFARQPRSLAELERWKATEYRQFLLYTGPIVLRKVLSKERYIHFLTLFIGISILLESDSHKRTSYINYASSLLSFFVNKSKVLFGEQFIVYNVHNLLHLADDVKHFDCSMNEISAFPYENHLQSIKRMVRNAKNPIAQVTKRLAEKERAGVSMVKSNIQTFIYRYISTRPKNNCFLLKNESFAFIKEKKENNRLLCDILHPDRAQNFFTEPCNSKLVNIVFVPNNCHMSRKLIDKDEIYKKCVSLPVDNGRVVIPMLHGLERNNI</sequence>
<accession>A0A6J8E9M0</accession>
<evidence type="ECO:0000313" key="2">
    <source>
        <dbReference type="Proteomes" id="UP000507470"/>
    </source>
</evidence>
<dbReference type="OrthoDB" id="10036512at2759"/>
<proteinExistence type="predicted"/>
<gene>
    <name evidence="1" type="ORF">MCOR_48864</name>
</gene>
<evidence type="ECO:0000313" key="1">
    <source>
        <dbReference type="EMBL" id="CAC5416225.1"/>
    </source>
</evidence>